<name>K0B8T7_9ARCH</name>
<feature type="transmembrane region" description="Helical" evidence="1">
    <location>
        <begin position="57"/>
        <end position="77"/>
    </location>
</feature>
<sequence length="157" mass="18666">MNVKKVNPFRVWYYLRQGYSMYLVFVIAVANMMVTTYYLAVQNIPTLKNIFPGFTEWIIVVMAIAVPLSISMGYWHVKRSRAQRSQIEVETEINPYFYRLPPGFWKEVFAPLYVELLRTNVKILQNEKLSEEDIKRIKEIERKLDLLIKGHSFPEKK</sequence>
<keyword evidence="1" id="KW-0812">Transmembrane</keyword>
<dbReference type="STRING" id="1229909.NSED_00310"/>
<gene>
    <name evidence="2" type="ORF">NSED_00310</name>
</gene>
<feature type="transmembrane region" description="Helical" evidence="1">
    <location>
        <begin position="21"/>
        <end position="41"/>
    </location>
</feature>
<keyword evidence="1" id="KW-0472">Membrane</keyword>
<reference evidence="2 3" key="1">
    <citation type="journal article" date="2012" name="J. Bacteriol.">
        <title>Draft Genome Sequence of an Ammonia-Oxidizing Archaeon, "Candidatus Nitrosopumilus sediminis" AR2, from Svalbard in the Arctic Circle.</title>
        <authorList>
            <person name="Park S.J."/>
            <person name="Kim J.G."/>
            <person name="Jung M.Y."/>
            <person name="Kim S.J."/>
            <person name="Cha I.T."/>
            <person name="Ghai R."/>
            <person name="Martin-Cuadrado A.B."/>
            <person name="Rodriguez-Valera F."/>
            <person name="Rhee S.K."/>
        </authorList>
    </citation>
    <scope>NUCLEOTIDE SEQUENCE [LARGE SCALE GENOMIC DNA]</scope>
    <source>
        <strain evidence="2 3">AR2</strain>
    </source>
</reference>
<dbReference type="OrthoDB" id="12288at2157"/>
<dbReference type="EMBL" id="CP003843">
    <property type="protein sequence ID" value="AFS81874.1"/>
    <property type="molecule type" value="Genomic_DNA"/>
</dbReference>
<protein>
    <submittedName>
        <fullName evidence="2">Uncharacterized protein</fullName>
    </submittedName>
</protein>
<evidence type="ECO:0000313" key="2">
    <source>
        <dbReference type="EMBL" id="AFS81874.1"/>
    </source>
</evidence>
<dbReference type="Proteomes" id="UP000006100">
    <property type="component" value="Chromosome"/>
</dbReference>
<organism evidence="2 3">
    <name type="scientific">Candidatus Nitrosopumilus sediminis</name>
    <dbReference type="NCBI Taxonomy" id="1229909"/>
    <lineage>
        <taxon>Archaea</taxon>
        <taxon>Nitrososphaerota</taxon>
        <taxon>Nitrososphaeria</taxon>
        <taxon>Nitrosopumilales</taxon>
        <taxon>Nitrosopumilaceae</taxon>
        <taxon>Nitrosopumilus</taxon>
    </lineage>
</organism>
<dbReference type="GeneID" id="13697930"/>
<dbReference type="HOGENOM" id="CLU_127453_0_0_2"/>
<keyword evidence="1" id="KW-1133">Transmembrane helix</keyword>
<evidence type="ECO:0000256" key="1">
    <source>
        <dbReference type="SAM" id="Phobius"/>
    </source>
</evidence>
<dbReference type="RefSeq" id="WP_014964246.1">
    <property type="nucleotide sequence ID" value="NC_018656.1"/>
</dbReference>
<dbReference type="AlphaFoldDB" id="K0B8T7"/>
<accession>K0B8T7</accession>
<dbReference type="eggNOG" id="arCOG11431">
    <property type="taxonomic scope" value="Archaea"/>
</dbReference>
<keyword evidence="3" id="KW-1185">Reference proteome</keyword>
<dbReference type="PATRIC" id="fig|1229909.8.peg.63"/>
<proteinExistence type="predicted"/>
<evidence type="ECO:0000313" key="3">
    <source>
        <dbReference type="Proteomes" id="UP000006100"/>
    </source>
</evidence>
<dbReference type="KEGG" id="nir:NSED_00310"/>